<gene>
    <name evidence="1" type="ORF">NITHO_4990013</name>
</gene>
<accession>I4EL86</accession>
<dbReference type="InterPro" id="IPR009666">
    <property type="entry name" value="Uncharacterised_Ycf35"/>
</dbReference>
<dbReference type="OrthoDB" id="163953at2"/>
<evidence type="ECO:0008006" key="3">
    <source>
        <dbReference type="Google" id="ProtNLM"/>
    </source>
</evidence>
<name>I4EL86_9BACT</name>
<dbReference type="Proteomes" id="UP000004221">
    <property type="component" value="Unassembled WGS sequence"/>
</dbReference>
<comment type="caution">
    <text evidence="1">The sequence shown here is derived from an EMBL/GenBank/DDBJ whole genome shotgun (WGS) entry which is preliminary data.</text>
</comment>
<reference evidence="1 2" key="1">
    <citation type="journal article" date="2012" name="ISME J.">
        <title>Nitrification expanded: discovery, physiology and genomics of a nitrite-oxidizing bacterium from the phylum Chloroflexi.</title>
        <authorList>
            <person name="Sorokin D.Y."/>
            <person name="Lucker S."/>
            <person name="Vejmelkova D."/>
            <person name="Kostrikina N.A."/>
            <person name="Kleerebezem R."/>
            <person name="Rijpstra W.I."/>
            <person name="Damste J.S."/>
            <person name="Le Paslier D."/>
            <person name="Muyzer G."/>
            <person name="Wagner M."/>
            <person name="van Loosdrecht M.C."/>
            <person name="Daims H."/>
        </authorList>
    </citation>
    <scope>NUCLEOTIDE SEQUENCE [LARGE SCALE GENOMIC DNA]</scope>
    <source>
        <strain evidence="2">none</strain>
    </source>
</reference>
<dbReference type="EMBL" id="CAGS01000444">
    <property type="protein sequence ID" value="CCF85448.1"/>
    <property type="molecule type" value="Genomic_DNA"/>
</dbReference>
<dbReference type="AlphaFoldDB" id="I4EL86"/>
<organism evidence="1 2">
    <name type="scientific">Nitrolancea hollandica Lb</name>
    <dbReference type="NCBI Taxonomy" id="1129897"/>
    <lineage>
        <taxon>Bacteria</taxon>
        <taxon>Pseudomonadati</taxon>
        <taxon>Thermomicrobiota</taxon>
        <taxon>Thermomicrobia</taxon>
        <taxon>Sphaerobacterales</taxon>
        <taxon>Sphaerobacterineae</taxon>
        <taxon>Sphaerobacteraceae</taxon>
        <taxon>Nitrolancea</taxon>
    </lineage>
</organism>
<dbReference type="Pfam" id="PF06868">
    <property type="entry name" value="DUF1257"/>
    <property type="match status" value="1"/>
</dbReference>
<protein>
    <recommendedName>
        <fullName evidence="3">DUF1257 domain-containing protein</fullName>
    </recommendedName>
</protein>
<dbReference type="RefSeq" id="WP_008480352.1">
    <property type="nucleotide sequence ID" value="NZ_CAGS01000444.1"/>
</dbReference>
<evidence type="ECO:0000313" key="1">
    <source>
        <dbReference type="EMBL" id="CCF85448.1"/>
    </source>
</evidence>
<keyword evidence="2" id="KW-1185">Reference proteome</keyword>
<proteinExistence type="predicted"/>
<evidence type="ECO:0000313" key="2">
    <source>
        <dbReference type="Proteomes" id="UP000004221"/>
    </source>
</evidence>
<sequence>MSKYLTYPDVVFTDRRLLLAALADLGYPEVEEGEALPLFGYQGDQRPETAELVVRRRHLGSASNDLGFARTSQGYLPIVSDYDQRTLQGGQFLVKLRTAYGEQVVAEVTRRLHGTARRTVEGHLVKIQVRY</sequence>